<dbReference type="Pfam" id="PF12900">
    <property type="entry name" value="Pyridox_ox_2"/>
    <property type="match status" value="1"/>
</dbReference>
<dbReference type="AlphaFoldDB" id="A0A9D9EAE4"/>
<gene>
    <name evidence="1" type="ORF">IAC42_07925</name>
</gene>
<dbReference type="Proteomes" id="UP000823633">
    <property type="component" value="Unassembled WGS sequence"/>
</dbReference>
<reference evidence="1" key="2">
    <citation type="journal article" date="2021" name="PeerJ">
        <title>Extensive microbial diversity within the chicken gut microbiome revealed by metagenomics and culture.</title>
        <authorList>
            <person name="Gilroy R."/>
            <person name="Ravi A."/>
            <person name="Getino M."/>
            <person name="Pursley I."/>
            <person name="Horton D.L."/>
            <person name="Alikhan N.F."/>
            <person name="Baker D."/>
            <person name="Gharbi K."/>
            <person name="Hall N."/>
            <person name="Watson M."/>
            <person name="Adriaenssens E.M."/>
            <person name="Foster-Nyarko E."/>
            <person name="Jarju S."/>
            <person name="Secka A."/>
            <person name="Antonio M."/>
            <person name="Oren A."/>
            <person name="Chaudhuri R.R."/>
            <person name="La Ragione R."/>
            <person name="Hildebrand F."/>
            <person name="Pallen M.J."/>
        </authorList>
    </citation>
    <scope>NUCLEOTIDE SEQUENCE</scope>
    <source>
        <strain evidence="1">11167</strain>
    </source>
</reference>
<evidence type="ECO:0000313" key="2">
    <source>
        <dbReference type="Proteomes" id="UP000823633"/>
    </source>
</evidence>
<comment type="caution">
    <text evidence="1">The sequence shown here is derived from an EMBL/GenBank/DDBJ whole genome shotgun (WGS) entry which is preliminary data.</text>
</comment>
<sequence>MRRIDRDSSADERVIEECIRDSQVIRLALADGDSPYIVPLCFGYEKKDDKRFFYIHKNRHGHLAELIGMNGMCTFELEGSSRLFLDHEKGTCNMDYASIIGHGKIAIVEDEAERERCLVLLMDHYGRGDFDFDRRAMKAILVYKIEVAELTCKATRGWKEAHGCL</sequence>
<dbReference type="Gene3D" id="2.30.110.10">
    <property type="entry name" value="Electron Transport, Fmn-binding Protein, Chain A"/>
    <property type="match status" value="1"/>
</dbReference>
<dbReference type="InterPro" id="IPR012349">
    <property type="entry name" value="Split_barrel_FMN-bd"/>
</dbReference>
<dbReference type="PANTHER" id="PTHR34071">
    <property type="entry name" value="5-NITROIMIDAZOLE ANTIBIOTICS RESISTANCE PROTEIN, NIMA-FAMILY-RELATED PROTEIN-RELATED"/>
    <property type="match status" value="1"/>
</dbReference>
<organism evidence="1 2">
    <name type="scientific">Candidatus Aphodenecus pullistercoris</name>
    <dbReference type="NCBI Taxonomy" id="2840669"/>
    <lineage>
        <taxon>Bacteria</taxon>
        <taxon>Pseudomonadati</taxon>
        <taxon>Spirochaetota</taxon>
        <taxon>Spirochaetia</taxon>
        <taxon>Spirochaetales</taxon>
        <taxon>Candidatus Aphodenecus</taxon>
    </lineage>
</organism>
<dbReference type="PANTHER" id="PTHR34071:SF2">
    <property type="entry name" value="FLAVIN-NUCLEOTIDE-BINDING PROTEIN"/>
    <property type="match status" value="1"/>
</dbReference>
<reference evidence="1" key="1">
    <citation type="submission" date="2020-10" db="EMBL/GenBank/DDBJ databases">
        <authorList>
            <person name="Gilroy R."/>
        </authorList>
    </citation>
    <scope>NUCLEOTIDE SEQUENCE</scope>
    <source>
        <strain evidence="1">11167</strain>
    </source>
</reference>
<dbReference type="EMBL" id="JADIMU010000053">
    <property type="protein sequence ID" value="MBO8443662.1"/>
    <property type="molecule type" value="Genomic_DNA"/>
</dbReference>
<evidence type="ECO:0000313" key="1">
    <source>
        <dbReference type="EMBL" id="MBO8443662.1"/>
    </source>
</evidence>
<dbReference type="InterPro" id="IPR024747">
    <property type="entry name" value="Pyridox_Oxase-rel"/>
</dbReference>
<protein>
    <submittedName>
        <fullName evidence="1">Pyridoxamine 5'-phosphate oxidase family protein</fullName>
    </submittedName>
</protein>
<dbReference type="SUPFAM" id="SSF50475">
    <property type="entry name" value="FMN-binding split barrel"/>
    <property type="match status" value="1"/>
</dbReference>
<proteinExistence type="predicted"/>
<accession>A0A9D9EAE4</accession>
<name>A0A9D9EAE4_9SPIR</name>